<protein>
    <submittedName>
        <fullName evidence="1">Uncharacterized protein</fullName>
    </submittedName>
</protein>
<gene>
    <name evidence="1" type="ORF">ACCO45_005483</name>
</gene>
<dbReference type="EMBL" id="JBGNUJ010000004">
    <property type="protein sequence ID" value="KAL3960366.1"/>
    <property type="molecule type" value="Genomic_DNA"/>
</dbReference>
<evidence type="ECO:0000313" key="1">
    <source>
        <dbReference type="EMBL" id="KAL3960366.1"/>
    </source>
</evidence>
<reference evidence="1" key="1">
    <citation type="submission" date="2024-12" db="EMBL/GenBank/DDBJ databases">
        <title>Comparative genomics and development of molecular markers within Purpureocillium lilacinum and among Purpureocillium species.</title>
        <authorList>
            <person name="Yeh Z.-Y."/>
            <person name="Ni N.-T."/>
            <person name="Lo P.-H."/>
            <person name="Mushyakhwo K."/>
            <person name="Lin C.-F."/>
            <person name="Nai Y.-S."/>
        </authorList>
    </citation>
    <scope>NUCLEOTIDE SEQUENCE</scope>
    <source>
        <strain evidence="1">NCHU-NPUST-175</strain>
    </source>
</reference>
<name>A0ACC4DVT1_PURLI</name>
<evidence type="ECO:0000313" key="2">
    <source>
        <dbReference type="Proteomes" id="UP001638806"/>
    </source>
</evidence>
<sequence length="1210" mass="132525">MVHHTGGPSQPADEIGPSTSMEAETEGRGGKVMWRKGSSESSWMLRPMPFWVVVVIAVPHPGLVVWYPVPNHIDRSCLAMVILDWKPSFTNMYLATARQCVTVVFSAVSPVFTLPQAMLFRGVAYLVACGRRPRTFLETKLFVVGAPLRPLSFLTFLPRRAPLLCAPPPSFGNTRDPASRQAFAIIAANLRESAPSLRKADPCRRNISRQGVAPLASPRGSLGPALQQPRTRPSSHETASAAELAERYFSSRRFAALPLGHRASSVHRRSRYLTSSELAAVFDQKNKTRQSCPTVSPSSSAVFLAELRNWKPSQGCLCIQVADCLPWEPAWSKRAKQIVRSLSLAQHEDHVLSAFTPLLIRYNLLHNYHRCIQVSVDLGRPSDRFTITSPYDALPNFLRSQLDAQKITDGTRLWSQVVPILTFIQSNIRRLGKSRGYPTLKEFYDRLYDKLQRDPSFGDIFRMSSDRSLPLIREEDLETVGISVRSSTNRNPAKAIAARQLDGTDYEWKYRGRSESEEAVPRPICSPVGLSAQKDEGFQRFYKAVVSPTHVRVTAGGRIVPNTRGVQSPTAKLAKERLNGDSRASSRPESHGNMENTPYAIPQLPYGAFPPMMHGIPAPMAPALAPGMMAGHPPYPMIPWPMAHGYGMMAHPHMVPASGQLSGANNAATPLQNDRQSDAGKTENPSTVHLSPPSNLTAVAHSITTAMPGQPAMGHKPPVYPWMQFHGMRADPSMGSQAPPLSAAPSYGGALHMPPSSILQSEITKKQLAHLHQHLKNAEDQLLYNKHQIDERATEQSIENLRHQIKLFELHLENALAKEESLKPKSDGPTAPAANAPSRDDHGSKWSTSGGPRVGIEPHSESVSHDDVPHAHSTKNHKGKERVSSPLPLSSSAVQPAPLKSALRKPRSTEPVRKASDADYIYERELTEDELRARHLFWGNTPRSLQKGLPKFDGKDFYPPSPVRANMPEPKLRRPVPIDHIQYGHDLSKTKADSDPFGSVGRYSLRPSRNLTQSEQLPGFQSPMVASPASSNVSPVKGYMQPGRYDDFRKALGDAFPSSANEFKEKSSPDSGDDSSILFKGRRNASTNRLASPNASSSDLNLETDLAFRAKNSHEILTTMFKKGKSSGTAVPGTVSSTTARGVLPHYAGHATASLTPAIANTPTGRKEPGRKAAESGDLGHLGPEELNKVENLPPNSSSHHKGQIPRGSG</sequence>
<proteinExistence type="predicted"/>
<accession>A0ACC4DVT1</accession>
<dbReference type="Proteomes" id="UP001638806">
    <property type="component" value="Unassembled WGS sequence"/>
</dbReference>
<comment type="caution">
    <text evidence="1">The sequence shown here is derived from an EMBL/GenBank/DDBJ whole genome shotgun (WGS) entry which is preliminary data.</text>
</comment>
<keyword evidence="2" id="KW-1185">Reference proteome</keyword>
<organism evidence="1 2">
    <name type="scientific">Purpureocillium lilacinum</name>
    <name type="common">Paecilomyces lilacinus</name>
    <dbReference type="NCBI Taxonomy" id="33203"/>
    <lineage>
        <taxon>Eukaryota</taxon>
        <taxon>Fungi</taxon>
        <taxon>Dikarya</taxon>
        <taxon>Ascomycota</taxon>
        <taxon>Pezizomycotina</taxon>
        <taxon>Sordariomycetes</taxon>
        <taxon>Hypocreomycetidae</taxon>
        <taxon>Hypocreales</taxon>
        <taxon>Ophiocordycipitaceae</taxon>
        <taxon>Purpureocillium</taxon>
    </lineage>
</organism>